<dbReference type="InterPro" id="IPR002798">
    <property type="entry name" value="SpoIIM-like"/>
</dbReference>
<evidence type="ECO:0000256" key="1">
    <source>
        <dbReference type="SAM" id="Phobius"/>
    </source>
</evidence>
<evidence type="ECO:0000313" key="3">
    <source>
        <dbReference type="Proteomes" id="UP000239485"/>
    </source>
</evidence>
<reference evidence="2 3" key="1">
    <citation type="submission" date="2018-02" db="EMBL/GenBank/DDBJ databases">
        <title>Genomic Encyclopedia of Archaeal and Bacterial Type Strains, Phase II (KMG-II): from individual species to whole genera.</title>
        <authorList>
            <person name="Goeker M."/>
        </authorList>
    </citation>
    <scope>NUCLEOTIDE SEQUENCE [LARGE SCALE GENOMIC DNA]</scope>
    <source>
        <strain evidence="2 3">DSM 22857</strain>
    </source>
</reference>
<feature type="transmembrane region" description="Helical" evidence="1">
    <location>
        <begin position="100"/>
        <end position="122"/>
    </location>
</feature>
<dbReference type="Proteomes" id="UP000239485">
    <property type="component" value="Unassembled WGS sequence"/>
</dbReference>
<feature type="transmembrane region" description="Helical" evidence="1">
    <location>
        <begin position="208"/>
        <end position="236"/>
    </location>
</feature>
<organism evidence="2 3">
    <name type="scientific">Kineococcus xinjiangensis</name>
    <dbReference type="NCBI Taxonomy" id="512762"/>
    <lineage>
        <taxon>Bacteria</taxon>
        <taxon>Bacillati</taxon>
        <taxon>Actinomycetota</taxon>
        <taxon>Actinomycetes</taxon>
        <taxon>Kineosporiales</taxon>
        <taxon>Kineosporiaceae</taxon>
        <taxon>Kineococcus</taxon>
    </lineage>
</organism>
<dbReference type="PANTHER" id="PTHR35337:SF1">
    <property type="entry name" value="SLR1478 PROTEIN"/>
    <property type="match status" value="1"/>
</dbReference>
<dbReference type="AlphaFoldDB" id="A0A2S6IUG4"/>
<keyword evidence="1" id="KW-1133">Transmembrane helix</keyword>
<comment type="caution">
    <text evidence="2">The sequence shown here is derived from an EMBL/GenBank/DDBJ whole genome shotgun (WGS) entry which is preliminary data.</text>
</comment>
<dbReference type="PANTHER" id="PTHR35337">
    <property type="entry name" value="SLR1478 PROTEIN"/>
    <property type="match status" value="1"/>
</dbReference>
<gene>
    <name evidence="2" type="ORF">CLV92_103346</name>
</gene>
<keyword evidence="1" id="KW-0472">Membrane</keyword>
<evidence type="ECO:0000313" key="2">
    <source>
        <dbReference type="EMBL" id="PPK97811.1"/>
    </source>
</evidence>
<feature type="transmembrane region" description="Helical" evidence="1">
    <location>
        <begin position="256"/>
        <end position="274"/>
    </location>
</feature>
<name>A0A2S6IUG4_9ACTN</name>
<feature type="transmembrane region" description="Helical" evidence="1">
    <location>
        <begin position="286"/>
        <end position="305"/>
    </location>
</feature>
<protein>
    <submittedName>
        <fullName evidence="2">Putative membrane protein SpoIIM required for sporulation</fullName>
    </submittedName>
</protein>
<feature type="transmembrane region" description="Helical" evidence="1">
    <location>
        <begin position="166"/>
        <end position="187"/>
    </location>
</feature>
<sequence>MDVDAFRTVHTPEWDRLRELSRRRSLTGTEIDELVVLYQRAATHLSLLRSGTADPVLVDELSTLLARTRARLTGAQRTSWRGFLRFFTTSFPAALWRLRWWTLATTLLFMLVAVPAGIWMAADPVRQSALLGSDAEIRQLVEQDFAGYYTEYAHASFAGKVWTNNAWVAATCVALGITGFFPVYAMVSNAVSVGLIGGLMVDHGRGDVFFGLILPHGLLELTAVFVAGAAGLKLFWAWVAPGPRPRVQALAAEGRAMVGVALGLAVVLFVSGLIEGFVTPSGLPTAARIAIGALALLAFLVYGAVLGRRAAAQGETGDVGVTDAGDALPTAG</sequence>
<dbReference type="Pfam" id="PF01944">
    <property type="entry name" value="SpoIIM"/>
    <property type="match status" value="1"/>
</dbReference>
<accession>A0A2S6IUG4</accession>
<dbReference type="EMBL" id="PTJD01000003">
    <property type="protein sequence ID" value="PPK97811.1"/>
    <property type="molecule type" value="Genomic_DNA"/>
</dbReference>
<proteinExistence type="predicted"/>
<dbReference type="RefSeq" id="WP_211290914.1">
    <property type="nucleotide sequence ID" value="NZ_PTJD01000003.1"/>
</dbReference>
<keyword evidence="3" id="KW-1185">Reference proteome</keyword>
<keyword evidence="1" id="KW-0812">Transmembrane</keyword>